<organism evidence="1 2">
    <name type="scientific">Lactuca virosa</name>
    <dbReference type="NCBI Taxonomy" id="75947"/>
    <lineage>
        <taxon>Eukaryota</taxon>
        <taxon>Viridiplantae</taxon>
        <taxon>Streptophyta</taxon>
        <taxon>Embryophyta</taxon>
        <taxon>Tracheophyta</taxon>
        <taxon>Spermatophyta</taxon>
        <taxon>Magnoliopsida</taxon>
        <taxon>eudicotyledons</taxon>
        <taxon>Gunneridae</taxon>
        <taxon>Pentapetalae</taxon>
        <taxon>asterids</taxon>
        <taxon>campanulids</taxon>
        <taxon>Asterales</taxon>
        <taxon>Asteraceae</taxon>
        <taxon>Cichorioideae</taxon>
        <taxon>Cichorieae</taxon>
        <taxon>Lactucinae</taxon>
        <taxon>Lactuca</taxon>
    </lineage>
</organism>
<dbReference type="AlphaFoldDB" id="A0AAU9PPE0"/>
<reference evidence="1 2" key="1">
    <citation type="submission" date="2022-01" db="EMBL/GenBank/DDBJ databases">
        <authorList>
            <person name="Xiong W."/>
            <person name="Schranz E."/>
        </authorList>
    </citation>
    <scope>NUCLEOTIDE SEQUENCE [LARGE SCALE GENOMIC DNA]</scope>
</reference>
<evidence type="ECO:0000313" key="2">
    <source>
        <dbReference type="Proteomes" id="UP001157418"/>
    </source>
</evidence>
<evidence type="ECO:0000313" key="1">
    <source>
        <dbReference type="EMBL" id="CAH1452056.1"/>
    </source>
</evidence>
<comment type="caution">
    <text evidence="1">The sequence shown here is derived from an EMBL/GenBank/DDBJ whole genome shotgun (WGS) entry which is preliminary data.</text>
</comment>
<proteinExistence type="predicted"/>
<dbReference type="Proteomes" id="UP001157418">
    <property type="component" value="Unassembled WGS sequence"/>
</dbReference>
<protein>
    <submittedName>
        <fullName evidence="1">Uncharacterized protein</fullName>
    </submittedName>
</protein>
<dbReference type="EMBL" id="CAKMRJ010005745">
    <property type="protein sequence ID" value="CAH1452056.1"/>
    <property type="molecule type" value="Genomic_DNA"/>
</dbReference>
<gene>
    <name evidence="1" type="ORF">LVIROSA_LOCUS37380</name>
</gene>
<name>A0AAU9PPE0_9ASTR</name>
<sequence length="96" mass="11180">MQQTQQFHKESNLEVIFVGGWIGGGSTSTGSWLYNFCRQSHKRITIPLLLRTYKFHFLPPQLSPSLSLSFFPKSQDPVVNQLKFERWRPSFSHPNL</sequence>
<keyword evidence="2" id="KW-1185">Reference proteome</keyword>
<accession>A0AAU9PPE0</accession>